<feature type="region of interest" description="Disordered" evidence="1">
    <location>
        <begin position="70"/>
        <end position="91"/>
    </location>
</feature>
<protein>
    <submittedName>
        <fullName evidence="2">Uncharacterized protein</fullName>
    </submittedName>
</protein>
<feature type="non-terminal residue" evidence="2">
    <location>
        <position position="1"/>
    </location>
</feature>
<dbReference type="Gramene" id="TVU14458">
    <property type="protein sequence ID" value="TVU14458"/>
    <property type="gene ID" value="EJB05_37928"/>
</dbReference>
<feature type="compositionally biased region" description="Acidic residues" evidence="1">
    <location>
        <begin position="246"/>
        <end position="270"/>
    </location>
</feature>
<evidence type="ECO:0000313" key="3">
    <source>
        <dbReference type="Proteomes" id="UP000324897"/>
    </source>
</evidence>
<dbReference type="Proteomes" id="UP000324897">
    <property type="component" value="Unassembled WGS sequence"/>
</dbReference>
<evidence type="ECO:0000256" key="1">
    <source>
        <dbReference type="SAM" id="MobiDB-lite"/>
    </source>
</evidence>
<feature type="region of interest" description="Disordered" evidence="1">
    <location>
        <begin position="224"/>
        <end position="309"/>
    </location>
</feature>
<name>A0A5J9TUI4_9POAL</name>
<evidence type="ECO:0000313" key="2">
    <source>
        <dbReference type="EMBL" id="TVU14458.1"/>
    </source>
</evidence>
<sequence length="350" mass="38861">MKAVELSRSRDIRIDEDVLVFRNPKLTGLWDHLLSWAYQSLKQGSWLNANRSECKLRDWLVDARTWKRNMDKGMNEQQRRGAATSDRSNASPGLVEVPVEEIIPEKRIAAVKRKMQAMADDQGRITRMKTKLNREILSNQVMIAVLDRFDVLANRLSFMGISHSKLGKLGDCLERAGSPPSELDEIISICDRHLTNLIRTLNSCREHVSEFRSMLVEIKTAASVGKDAAAEEEDAECKEKYAAADAAEDNDPAAEEKDADADAAEDTDPAAEEKDAAADAVEDNDPAAKEKDTDADAAEDNDPADAAATDAADDICIWAERWVRDWEKILDGMEDTSIVPCKSCGTIRLV</sequence>
<dbReference type="AlphaFoldDB" id="A0A5J9TUI4"/>
<feature type="compositionally biased region" description="Basic and acidic residues" evidence="1">
    <location>
        <begin position="70"/>
        <end position="79"/>
    </location>
</feature>
<accession>A0A5J9TUI4</accession>
<comment type="caution">
    <text evidence="2">The sequence shown here is derived from an EMBL/GenBank/DDBJ whole genome shotgun (WGS) entry which is preliminary data.</text>
</comment>
<dbReference type="EMBL" id="RWGY01000031">
    <property type="protein sequence ID" value="TVU14458.1"/>
    <property type="molecule type" value="Genomic_DNA"/>
</dbReference>
<keyword evidence="3" id="KW-1185">Reference proteome</keyword>
<proteinExistence type="predicted"/>
<gene>
    <name evidence="2" type="ORF">EJB05_37928</name>
</gene>
<organism evidence="2 3">
    <name type="scientific">Eragrostis curvula</name>
    <name type="common">weeping love grass</name>
    <dbReference type="NCBI Taxonomy" id="38414"/>
    <lineage>
        <taxon>Eukaryota</taxon>
        <taxon>Viridiplantae</taxon>
        <taxon>Streptophyta</taxon>
        <taxon>Embryophyta</taxon>
        <taxon>Tracheophyta</taxon>
        <taxon>Spermatophyta</taxon>
        <taxon>Magnoliopsida</taxon>
        <taxon>Liliopsida</taxon>
        <taxon>Poales</taxon>
        <taxon>Poaceae</taxon>
        <taxon>PACMAD clade</taxon>
        <taxon>Chloridoideae</taxon>
        <taxon>Eragrostideae</taxon>
        <taxon>Eragrostidinae</taxon>
        <taxon>Eragrostis</taxon>
    </lineage>
</organism>
<reference evidence="2 3" key="1">
    <citation type="journal article" date="2019" name="Sci. Rep.">
        <title>A high-quality genome of Eragrostis curvula grass provides insights into Poaceae evolution and supports new strategies to enhance forage quality.</title>
        <authorList>
            <person name="Carballo J."/>
            <person name="Santos B.A.C.M."/>
            <person name="Zappacosta D."/>
            <person name="Garbus I."/>
            <person name="Selva J.P."/>
            <person name="Gallo C.A."/>
            <person name="Diaz A."/>
            <person name="Albertini E."/>
            <person name="Caccamo M."/>
            <person name="Echenique V."/>
        </authorList>
    </citation>
    <scope>NUCLEOTIDE SEQUENCE [LARGE SCALE GENOMIC DNA]</scope>
    <source>
        <strain evidence="3">cv. Victoria</strain>
        <tissue evidence="2">Leaf</tissue>
    </source>
</reference>